<organism evidence="2">
    <name type="scientific">Neobodo designis</name>
    <name type="common">Flagellated protozoan</name>
    <name type="synonym">Bodo designis</name>
    <dbReference type="NCBI Taxonomy" id="312471"/>
    <lineage>
        <taxon>Eukaryota</taxon>
        <taxon>Discoba</taxon>
        <taxon>Euglenozoa</taxon>
        <taxon>Kinetoplastea</taxon>
        <taxon>Metakinetoplastina</taxon>
        <taxon>Neobodonida</taxon>
        <taxon>Neobodo</taxon>
    </lineage>
</organism>
<dbReference type="EMBL" id="HBGF01025840">
    <property type="protein sequence ID" value="CAD9120484.1"/>
    <property type="molecule type" value="Transcribed_RNA"/>
</dbReference>
<accession>A0A7S1M2V8</accession>
<dbReference type="AlphaFoldDB" id="A0A7S1M2V8"/>
<name>A0A7S1M2V8_NEODS</name>
<protein>
    <submittedName>
        <fullName evidence="2">Uncharacterized protein</fullName>
    </submittedName>
</protein>
<proteinExistence type="predicted"/>
<feature type="compositionally biased region" description="Basic and acidic residues" evidence="1">
    <location>
        <begin position="184"/>
        <end position="196"/>
    </location>
</feature>
<reference evidence="2" key="1">
    <citation type="submission" date="2021-01" db="EMBL/GenBank/DDBJ databases">
        <authorList>
            <person name="Corre E."/>
            <person name="Pelletier E."/>
            <person name="Niang G."/>
            <person name="Scheremetjew M."/>
            <person name="Finn R."/>
            <person name="Kale V."/>
            <person name="Holt S."/>
            <person name="Cochrane G."/>
            <person name="Meng A."/>
            <person name="Brown T."/>
            <person name="Cohen L."/>
        </authorList>
    </citation>
    <scope>NUCLEOTIDE SEQUENCE</scope>
    <source>
        <strain evidence="2">CCAP 1951/1</strain>
    </source>
</reference>
<gene>
    <name evidence="2" type="ORF">NDES1114_LOCUS17075</name>
</gene>
<feature type="region of interest" description="Disordered" evidence="1">
    <location>
        <begin position="176"/>
        <end position="214"/>
    </location>
</feature>
<sequence length="720" mass="77422">MAMRRGLAERGVTVVSTDVLSRRYFRGDMMYGSAPEPLGSTRHAKEASARQAVKAAKRRRFAALRSASTSFCPVLPARGTPRDVASTPPSTIRDTRVRSALPAAREIECAEHLVRLCSAVDSDTVSSGEQVVCAENVLAALTSSSHAEAPANSAADFRASRVDDQDDDVVIDDHCGDHQTSTTDVRHSEGADEPRKLALNTSTSHSDVGQRQSTGRWITERAKATVAAGTVALCGGERHQLLNAAVETRAALLRFRQAPSGATIQVCCSALDGLADVIELLPQSAPADSQSADALLHCVQTLGLQLQAASRAELRDVELSRRTASLAAAIGNRLLRFGLPLGSPRSTVSSSYTRLLGSLVHVVVGLRHSLDEAAHPAFDAVVATTAQAMVLDVTSVRRSEGFLGLAMNTTEAHKLPKRTLWEAFVDQQKPIDQEKRINSIAKLIRTIVMARQRRGQIFEDSPVANAQTLGSVARSIATNRLMSTSGATVPLAHAATEVAYTMSLVQCTWNGTRTFVRLVVAALYGIDAPAEWAAPPPEQLGFNVVEKVAGIAVRLGIGAPAGSLTHIRHFVHQQRADGRVAEARASKVLDQLAALERHRRQTIWQRRLRESRASASETAAVSGDDQPTATRDGRVVVIRMQRSDPFERWGFDVLADMTMRLHDGDSAASRGFSDASRLHGNVLRLPRVVAVDGKRVADANSMRAALFGRLGVAVHVEVTD</sequence>
<feature type="compositionally biased region" description="Polar residues" evidence="1">
    <location>
        <begin position="199"/>
        <end position="214"/>
    </location>
</feature>
<evidence type="ECO:0000256" key="1">
    <source>
        <dbReference type="SAM" id="MobiDB-lite"/>
    </source>
</evidence>
<evidence type="ECO:0000313" key="2">
    <source>
        <dbReference type="EMBL" id="CAD9120484.1"/>
    </source>
</evidence>